<keyword evidence="3" id="KW-1185">Reference proteome</keyword>
<feature type="domain" description="TadE-like" evidence="1">
    <location>
        <begin position="2"/>
        <end position="41"/>
    </location>
</feature>
<dbReference type="NCBIfam" id="NF041390">
    <property type="entry name" value="TadE_Rv3655c"/>
    <property type="match status" value="1"/>
</dbReference>
<protein>
    <submittedName>
        <fullName evidence="2">Pilus assembly protein</fullName>
    </submittedName>
</protein>
<accession>A0AA41U7P8</accession>
<dbReference type="InterPro" id="IPR012495">
    <property type="entry name" value="TadE-like_dom"/>
</dbReference>
<dbReference type="Pfam" id="PF07811">
    <property type="entry name" value="TadE"/>
    <property type="match status" value="1"/>
</dbReference>
<dbReference type="EMBL" id="JAKGSG010000005">
    <property type="protein sequence ID" value="MCF4119597.1"/>
    <property type="molecule type" value="Genomic_DNA"/>
</dbReference>
<evidence type="ECO:0000259" key="1">
    <source>
        <dbReference type="Pfam" id="PF07811"/>
    </source>
</evidence>
<dbReference type="Proteomes" id="UP001165405">
    <property type="component" value="Unassembled WGS sequence"/>
</dbReference>
<gene>
    <name evidence="2" type="ORF">L1785_01220</name>
</gene>
<dbReference type="AlphaFoldDB" id="A0AA41U7P8"/>
<organism evidence="2 3">
    <name type="scientific">Antribacter soli</name>
    <dbReference type="NCBI Taxonomy" id="2910976"/>
    <lineage>
        <taxon>Bacteria</taxon>
        <taxon>Bacillati</taxon>
        <taxon>Actinomycetota</taxon>
        <taxon>Actinomycetes</taxon>
        <taxon>Micrococcales</taxon>
        <taxon>Promicromonosporaceae</taxon>
        <taxon>Antribacter</taxon>
    </lineage>
</organism>
<sequence length="102" mass="10125">MTVELAVGLPAVVLVLAAVLTLAAASTAQMRAQDAARVGARAVAIGEPDAVVAAAVTRVGGAEARLTVSRDGEWVRVTVTRPVAGAGIPLRASGSAVAWAEP</sequence>
<dbReference type="InterPro" id="IPR049790">
    <property type="entry name" value="Rv3655c/TadE"/>
</dbReference>
<proteinExistence type="predicted"/>
<comment type="caution">
    <text evidence="2">The sequence shown here is derived from an EMBL/GenBank/DDBJ whole genome shotgun (WGS) entry which is preliminary data.</text>
</comment>
<dbReference type="RefSeq" id="WP_236087286.1">
    <property type="nucleotide sequence ID" value="NZ_JAKGSG010000005.1"/>
</dbReference>
<reference evidence="2" key="1">
    <citation type="submission" date="2022-01" db="EMBL/GenBank/DDBJ databases">
        <title>Antribacter sp. nov., isolated from Guizhou of China.</title>
        <authorList>
            <person name="Chengliang C."/>
            <person name="Ya Z."/>
        </authorList>
    </citation>
    <scope>NUCLEOTIDE SEQUENCE</scope>
    <source>
        <strain evidence="2">KLBMP 9083</strain>
    </source>
</reference>
<evidence type="ECO:0000313" key="2">
    <source>
        <dbReference type="EMBL" id="MCF4119597.1"/>
    </source>
</evidence>
<name>A0AA41U7P8_9MICO</name>
<evidence type="ECO:0000313" key="3">
    <source>
        <dbReference type="Proteomes" id="UP001165405"/>
    </source>
</evidence>